<feature type="region of interest" description="Disordered" evidence="1">
    <location>
        <begin position="48"/>
        <end position="70"/>
    </location>
</feature>
<name>W9CG10_SCLBF</name>
<keyword evidence="3" id="KW-1185">Reference proteome</keyword>
<gene>
    <name evidence="2" type="ORF">SBOR_3912</name>
</gene>
<dbReference type="HOGENOM" id="CLU_422207_0_0_1"/>
<dbReference type="OrthoDB" id="3537995at2759"/>
<organism evidence="2 3">
    <name type="scientific">Sclerotinia borealis (strain F-4128)</name>
    <dbReference type="NCBI Taxonomy" id="1432307"/>
    <lineage>
        <taxon>Eukaryota</taxon>
        <taxon>Fungi</taxon>
        <taxon>Dikarya</taxon>
        <taxon>Ascomycota</taxon>
        <taxon>Pezizomycotina</taxon>
        <taxon>Leotiomycetes</taxon>
        <taxon>Helotiales</taxon>
        <taxon>Sclerotiniaceae</taxon>
        <taxon>Sclerotinia</taxon>
    </lineage>
</organism>
<evidence type="ECO:0000313" key="2">
    <source>
        <dbReference type="EMBL" id="ESZ95692.1"/>
    </source>
</evidence>
<accession>W9CG10</accession>
<evidence type="ECO:0000256" key="1">
    <source>
        <dbReference type="SAM" id="MobiDB-lite"/>
    </source>
</evidence>
<proteinExistence type="predicted"/>
<dbReference type="AlphaFoldDB" id="W9CG10"/>
<evidence type="ECO:0000313" key="3">
    <source>
        <dbReference type="Proteomes" id="UP000019487"/>
    </source>
</evidence>
<protein>
    <submittedName>
        <fullName evidence="2">Uncharacterized protein</fullName>
    </submittedName>
</protein>
<dbReference type="STRING" id="1432307.W9CG10"/>
<feature type="compositionally biased region" description="Polar residues" evidence="1">
    <location>
        <begin position="51"/>
        <end position="62"/>
    </location>
</feature>
<comment type="caution">
    <text evidence="2">The sequence shown here is derived from an EMBL/GenBank/DDBJ whole genome shotgun (WGS) entry which is preliminary data.</text>
</comment>
<feature type="region of interest" description="Disordered" evidence="1">
    <location>
        <begin position="600"/>
        <end position="620"/>
    </location>
</feature>
<dbReference type="EMBL" id="AYSA01000169">
    <property type="protein sequence ID" value="ESZ95692.1"/>
    <property type="molecule type" value="Genomic_DNA"/>
</dbReference>
<reference evidence="2 3" key="1">
    <citation type="journal article" date="2014" name="Genome Announc.">
        <title>Draft genome sequence of Sclerotinia borealis, a psychrophilic plant pathogenic fungus.</title>
        <authorList>
            <person name="Mardanov A.V."/>
            <person name="Beletsky A.V."/>
            <person name="Kadnikov V.V."/>
            <person name="Ignatov A.N."/>
            <person name="Ravin N.V."/>
        </authorList>
    </citation>
    <scope>NUCLEOTIDE SEQUENCE [LARGE SCALE GENOMIC DNA]</scope>
    <source>
        <strain evidence="3">F-4157</strain>
    </source>
</reference>
<dbReference type="Proteomes" id="UP000019487">
    <property type="component" value="Unassembled WGS sequence"/>
</dbReference>
<sequence length="649" mass="73751">MPRIDVTNSIGYIIADEVLHLAYDGANDLIPSRIRRSRLFRRSRGSRSVSATETVIHNQSKGESSDSFRSEDPIYHQEKVDINNNSVSETETIIHNLPKEASLESTRSADPVYHQEKVHIFLEKENVTITQQSVSETETIIHNLPQEASLESIKSEDHVNHQEKIHISQKDSVAILQKLAEIETFIHNLSKEKSLEIVQSEDPINHQEKVDVFPEENVTTQKSVSKIETTTHNSSKEGFLEAAIFEDPVCHNIYQEKKFSNSQYSLSIYSQDGVDEVALTLKTKQINSLKALLYNKQLETERLLREADAFRLEKSQKSVSETETVIHSPLKGESSDSVMSEIPINEPKVKLSRRQRCRNKFYHVMSSTQEFIAPLKALHPKNRPEKGFTKQQAKEALDALENAPMFFKAVPFESTEEGEQPIFYGSKPVEEIAPPAPKNTEPERFSAEDYIGIVRELADDYLGVTGFNPRTGVLDSSEEHVLPVRRVRWASTEKGWNSKPVAETPIVAQKEKMPKIARADVTEKGWNSRPVTETPIVARRKKLLKIARANVTAEPHPLLKMLQLQDQVRKELRLKHEQELRDHILNGQPLKEQEPIFLGKGKLYPTPRSASGFTTRTPTRTTITGKENKSTLEQMVRSAFDGWEDSDEE</sequence>